<dbReference type="Gene3D" id="1.10.510.10">
    <property type="entry name" value="Transferase(Phosphotransferase) domain 1"/>
    <property type="match status" value="1"/>
</dbReference>
<keyword evidence="9" id="KW-1185">Reference proteome</keyword>
<dbReference type="InterPro" id="IPR008271">
    <property type="entry name" value="Ser/Thr_kinase_AS"/>
</dbReference>
<dbReference type="Pfam" id="PF00069">
    <property type="entry name" value="Pkinase"/>
    <property type="match status" value="1"/>
</dbReference>
<evidence type="ECO:0000256" key="2">
    <source>
        <dbReference type="ARBA" id="ARBA00022679"/>
    </source>
</evidence>
<evidence type="ECO:0000313" key="9">
    <source>
        <dbReference type="Proteomes" id="UP000039865"/>
    </source>
</evidence>
<dbReference type="GO" id="GO:0004691">
    <property type="term" value="F:cAMP-dependent protein kinase activity"/>
    <property type="evidence" value="ECO:0007669"/>
    <property type="project" value="TreeGrafter"/>
</dbReference>
<proteinExistence type="predicted"/>
<accession>A0A078APT9</accession>
<dbReference type="InterPro" id="IPR000719">
    <property type="entry name" value="Prot_kinase_dom"/>
</dbReference>
<evidence type="ECO:0000313" key="8">
    <source>
        <dbReference type="EMBL" id="CDW82948.1"/>
    </source>
</evidence>
<name>A0A078APT9_STYLE</name>
<organism evidence="8 9">
    <name type="scientific">Stylonychia lemnae</name>
    <name type="common">Ciliate</name>
    <dbReference type="NCBI Taxonomy" id="5949"/>
    <lineage>
        <taxon>Eukaryota</taxon>
        <taxon>Sar</taxon>
        <taxon>Alveolata</taxon>
        <taxon>Ciliophora</taxon>
        <taxon>Intramacronucleata</taxon>
        <taxon>Spirotrichea</taxon>
        <taxon>Stichotrichia</taxon>
        <taxon>Sporadotrichida</taxon>
        <taxon>Oxytrichidae</taxon>
        <taxon>Stylonychinae</taxon>
        <taxon>Stylonychia</taxon>
    </lineage>
</organism>
<evidence type="ECO:0000256" key="3">
    <source>
        <dbReference type="ARBA" id="ARBA00022741"/>
    </source>
</evidence>
<dbReference type="EMBL" id="CCKQ01011385">
    <property type="protein sequence ID" value="CDW82948.1"/>
    <property type="molecule type" value="Genomic_DNA"/>
</dbReference>
<gene>
    <name evidence="8" type="primary">Contig15856.g16904</name>
    <name evidence="8" type="ORF">STYLEM_11985</name>
</gene>
<protein>
    <submittedName>
        <fullName evidence="8">Protein kinase domain protein</fullName>
    </submittedName>
</protein>
<dbReference type="PANTHER" id="PTHR24353">
    <property type="entry name" value="CYCLIC NUCLEOTIDE-DEPENDENT PROTEIN KINASE"/>
    <property type="match status" value="1"/>
</dbReference>
<dbReference type="InParanoid" id="A0A078APT9"/>
<dbReference type="Proteomes" id="UP000039865">
    <property type="component" value="Unassembled WGS sequence"/>
</dbReference>
<reference evidence="8 9" key="1">
    <citation type="submission" date="2014-06" db="EMBL/GenBank/DDBJ databases">
        <authorList>
            <person name="Swart Estienne"/>
        </authorList>
    </citation>
    <scope>NUCLEOTIDE SEQUENCE [LARGE SCALE GENOMIC DNA]</scope>
    <source>
        <strain evidence="8 9">130c</strain>
    </source>
</reference>
<keyword evidence="1" id="KW-0723">Serine/threonine-protein kinase</keyword>
<feature type="domain" description="Protein kinase" evidence="7">
    <location>
        <begin position="23"/>
        <end position="328"/>
    </location>
</feature>
<dbReference type="OrthoDB" id="63267at2759"/>
<dbReference type="GO" id="GO:0005952">
    <property type="term" value="C:cAMP-dependent protein kinase complex"/>
    <property type="evidence" value="ECO:0007669"/>
    <property type="project" value="TreeGrafter"/>
</dbReference>
<evidence type="ECO:0000256" key="6">
    <source>
        <dbReference type="SAM" id="MobiDB-lite"/>
    </source>
</evidence>
<keyword evidence="5" id="KW-0067">ATP-binding</keyword>
<feature type="compositionally biased region" description="Polar residues" evidence="6">
    <location>
        <begin position="81"/>
        <end position="90"/>
    </location>
</feature>
<dbReference type="FunFam" id="1.10.510.10:FF:000005">
    <property type="entry name" value="cAMP-dependent protein kinase catalytic subunit alpha"/>
    <property type="match status" value="1"/>
</dbReference>
<sequence>MSHMIQNKKVELSKVQRFDITKIEFLDKLGEGAFGKVKLGRRLKQELDYSTDEESTEDDRSGGANSNKSSPLVSRKESGQDKLTPQRKQSQGQEVQFFAIKILSKSALIKAKQVDHVFNEMTLQQQLRHPFIVNMEGIQQDSRSLYIMMEYVEGGELFKLVQKFGRLDSGLAKFYSAQIILCFEYLHSKQLIYRDLKPENVLIHQSGYLKLSDFGFIKYLKPGERTYTLCGTPEYLAPEIILNKGHGKAVDWYCLGIFIYEMLVGRCPFMHEDPYEIFKMIISQKIRFPRNFDSGAKSIIRHLTDHDLSKRYGNLRHGSEDIKNHRFYSDVNFYNIITMAVRPSYVPQENSQKKRMLVKQPGQYYKMLEENLDDINSPPVTGKDDPFKEWF</sequence>
<keyword evidence="4 8" id="KW-0418">Kinase</keyword>
<dbReference type="SUPFAM" id="SSF56112">
    <property type="entry name" value="Protein kinase-like (PK-like)"/>
    <property type="match status" value="1"/>
</dbReference>
<evidence type="ECO:0000256" key="5">
    <source>
        <dbReference type="ARBA" id="ARBA00022840"/>
    </source>
</evidence>
<evidence type="ECO:0000256" key="4">
    <source>
        <dbReference type="ARBA" id="ARBA00022777"/>
    </source>
</evidence>
<dbReference type="SMART" id="SM00220">
    <property type="entry name" value="S_TKc"/>
    <property type="match status" value="1"/>
</dbReference>
<evidence type="ECO:0000259" key="7">
    <source>
        <dbReference type="PROSITE" id="PS50011"/>
    </source>
</evidence>
<keyword evidence="3" id="KW-0547">Nucleotide-binding</keyword>
<dbReference type="PROSITE" id="PS00108">
    <property type="entry name" value="PROTEIN_KINASE_ST"/>
    <property type="match status" value="1"/>
</dbReference>
<dbReference type="OMA" id="HERKIAY"/>
<dbReference type="AlphaFoldDB" id="A0A078APT9"/>
<dbReference type="PANTHER" id="PTHR24353:SF37">
    <property type="entry name" value="CAMP-DEPENDENT PROTEIN KINASE CATALYTIC SUBUNIT PRKX"/>
    <property type="match status" value="1"/>
</dbReference>
<keyword evidence="2" id="KW-0808">Transferase</keyword>
<evidence type="ECO:0000256" key="1">
    <source>
        <dbReference type="ARBA" id="ARBA00022527"/>
    </source>
</evidence>
<feature type="region of interest" description="Disordered" evidence="6">
    <location>
        <begin position="47"/>
        <end position="90"/>
    </location>
</feature>
<dbReference type="GO" id="GO:0005524">
    <property type="term" value="F:ATP binding"/>
    <property type="evidence" value="ECO:0007669"/>
    <property type="project" value="UniProtKB-KW"/>
</dbReference>
<dbReference type="Gene3D" id="3.30.200.20">
    <property type="entry name" value="Phosphorylase Kinase, domain 1"/>
    <property type="match status" value="1"/>
</dbReference>
<dbReference type="InterPro" id="IPR011009">
    <property type="entry name" value="Kinase-like_dom_sf"/>
</dbReference>
<dbReference type="PROSITE" id="PS50011">
    <property type="entry name" value="PROTEIN_KINASE_DOM"/>
    <property type="match status" value="1"/>
</dbReference>
<feature type="compositionally biased region" description="Polar residues" evidence="6">
    <location>
        <begin position="63"/>
        <end position="72"/>
    </location>
</feature>